<proteinExistence type="predicted"/>
<reference evidence="2 3" key="1">
    <citation type="submission" date="2022-06" db="EMBL/GenBank/DDBJ databases">
        <title>Genomic Encyclopedia of Archaeal and Bacterial Type Strains, Phase II (KMG-II): from individual species to whole genera.</title>
        <authorList>
            <person name="Goeker M."/>
        </authorList>
    </citation>
    <scope>NUCLEOTIDE SEQUENCE [LARGE SCALE GENOMIC DNA]</scope>
    <source>
        <strain evidence="2 3">DSM 44255</strain>
    </source>
</reference>
<evidence type="ECO:0000259" key="1">
    <source>
        <dbReference type="PROSITE" id="PS51459"/>
    </source>
</evidence>
<organism evidence="2 3">
    <name type="scientific">Actinokineospora diospyrosa</name>
    <dbReference type="NCBI Taxonomy" id="103728"/>
    <lineage>
        <taxon>Bacteria</taxon>
        <taxon>Bacillati</taxon>
        <taxon>Actinomycetota</taxon>
        <taxon>Actinomycetes</taxon>
        <taxon>Pseudonocardiales</taxon>
        <taxon>Pseudonocardiaceae</taxon>
        <taxon>Actinokineospora</taxon>
    </lineage>
</organism>
<keyword evidence="3" id="KW-1185">Reference proteome</keyword>
<dbReference type="Proteomes" id="UP001205185">
    <property type="component" value="Unassembled WGS sequence"/>
</dbReference>
<comment type="caution">
    <text evidence="2">The sequence shown here is derived from an EMBL/GenBank/DDBJ whole genome shotgun (WGS) entry which is preliminary data.</text>
</comment>
<dbReference type="SUPFAM" id="SSF140931">
    <property type="entry name" value="Fic-like"/>
    <property type="match status" value="1"/>
</dbReference>
<feature type="domain" description="Fido" evidence="1">
    <location>
        <begin position="72"/>
        <end position="210"/>
    </location>
</feature>
<name>A0ABT1IKX8_9PSEU</name>
<accession>A0ABT1IKX8</accession>
<dbReference type="Gene3D" id="1.10.3290.10">
    <property type="entry name" value="Fido-like domain"/>
    <property type="match status" value="1"/>
</dbReference>
<protein>
    <submittedName>
        <fullName evidence="2">Fic/DOC family protein</fullName>
    </submittedName>
</protein>
<gene>
    <name evidence="2" type="ORF">LV75_005839</name>
</gene>
<dbReference type="EMBL" id="JAMTCO010000016">
    <property type="protein sequence ID" value="MCP2273310.1"/>
    <property type="molecule type" value="Genomic_DNA"/>
</dbReference>
<dbReference type="InterPro" id="IPR036597">
    <property type="entry name" value="Fido-like_dom_sf"/>
</dbReference>
<dbReference type="RefSeq" id="WP_253890516.1">
    <property type="nucleotide sequence ID" value="NZ_BAAAVB010000003.1"/>
</dbReference>
<evidence type="ECO:0000313" key="3">
    <source>
        <dbReference type="Proteomes" id="UP001205185"/>
    </source>
</evidence>
<dbReference type="InterPro" id="IPR003812">
    <property type="entry name" value="Fido"/>
</dbReference>
<sequence length="210" mass="23296">MIDHLRIWCQIREQVPWHDIRHGPGWPHTPVQPRRDGLIHRITTVDHARDPARAQRLLAAYDQFRADTARPLDFGLLAQWQKTVLGVDHVPFRSGPAFAKAGREHYGLDPDTPALFDLCLAGAEDPTLPIASRAARAYLDICFFHPFPDGNARSALLALTFVLAKHNIVLDQVGPLTLQRPANDPNGAHGLATLVVTLIENTQRRAASAL</sequence>
<dbReference type="Pfam" id="PF02661">
    <property type="entry name" value="Fic"/>
    <property type="match status" value="1"/>
</dbReference>
<evidence type="ECO:0000313" key="2">
    <source>
        <dbReference type="EMBL" id="MCP2273310.1"/>
    </source>
</evidence>
<dbReference type="PROSITE" id="PS51459">
    <property type="entry name" value="FIDO"/>
    <property type="match status" value="1"/>
</dbReference>